<protein>
    <submittedName>
        <fullName evidence="1">Uncharacterized protein</fullName>
    </submittedName>
</protein>
<dbReference type="EMBL" id="BMAW01013113">
    <property type="protein sequence ID" value="GFT32117.1"/>
    <property type="molecule type" value="Genomic_DNA"/>
</dbReference>
<dbReference type="Proteomes" id="UP000887013">
    <property type="component" value="Unassembled WGS sequence"/>
</dbReference>
<evidence type="ECO:0000313" key="2">
    <source>
        <dbReference type="Proteomes" id="UP000887013"/>
    </source>
</evidence>
<reference evidence="1" key="1">
    <citation type="submission" date="2020-08" db="EMBL/GenBank/DDBJ databases">
        <title>Multicomponent nature underlies the extraordinary mechanical properties of spider dragline silk.</title>
        <authorList>
            <person name="Kono N."/>
            <person name="Nakamura H."/>
            <person name="Mori M."/>
            <person name="Yoshida Y."/>
            <person name="Ohtoshi R."/>
            <person name="Malay A.D."/>
            <person name="Moran D.A.P."/>
            <person name="Tomita M."/>
            <person name="Numata K."/>
            <person name="Arakawa K."/>
        </authorList>
    </citation>
    <scope>NUCLEOTIDE SEQUENCE</scope>
</reference>
<organism evidence="1 2">
    <name type="scientific">Nephila pilipes</name>
    <name type="common">Giant wood spider</name>
    <name type="synonym">Nephila maculata</name>
    <dbReference type="NCBI Taxonomy" id="299642"/>
    <lineage>
        <taxon>Eukaryota</taxon>
        <taxon>Metazoa</taxon>
        <taxon>Ecdysozoa</taxon>
        <taxon>Arthropoda</taxon>
        <taxon>Chelicerata</taxon>
        <taxon>Arachnida</taxon>
        <taxon>Araneae</taxon>
        <taxon>Araneomorphae</taxon>
        <taxon>Entelegynae</taxon>
        <taxon>Araneoidea</taxon>
        <taxon>Nephilidae</taxon>
        <taxon>Nephila</taxon>
    </lineage>
</organism>
<gene>
    <name evidence="1" type="ORF">NPIL_672111</name>
</gene>
<accession>A0A8X6NUI8</accession>
<keyword evidence="2" id="KW-1185">Reference proteome</keyword>
<proteinExistence type="predicted"/>
<evidence type="ECO:0000313" key="1">
    <source>
        <dbReference type="EMBL" id="GFT32117.1"/>
    </source>
</evidence>
<comment type="caution">
    <text evidence="1">The sequence shown here is derived from an EMBL/GenBank/DDBJ whole genome shotgun (WGS) entry which is preliminary data.</text>
</comment>
<sequence>MVIRGGGKQGAVDPTSQKVVITCKSGLRDEPRKRRAFLIRTHCQTILLRHLPLPHFRVEVKVIKSSGGELFSFKLEEGFYPAGLEFECGQ</sequence>
<dbReference type="AlphaFoldDB" id="A0A8X6NUI8"/>
<name>A0A8X6NUI8_NEPPI</name>